<organism evidence="3 4">
    <name type="scientific">Psophocarpus tetragonolobus</name>
    <name type="common">Winged bean</name>
    <name type="synonym">Dolichos tetragonolobus</name>
    <dbReference type="NCBI Taxonomy" id="3891"/>
    <lineage>
        <taxon>Eukaryota</taxon>
        <taxon>Viridiplantae</taxon>
        <taxon>Streptophyta</taxon>
        <taxon>Embryophyta</taxon>
        <taxon>Tracheophyta</taxon>
        <taxon>Spermatophyta</taxon>
        <taxon>Magnoliopsida</taxon>
        <taxon>eudicotyledons</taxon>
        <taxon>Gunneridae</taxon>
        <taxon>Pentapetalae</taxon>
        <taxon>rosids</taxon>
        <taxon>fabids</taxon>
        <taxon>Fabales</taxon>
        <taxon>Fabaceae</taxon>
        <taxon>Papilionoideae</taxon>
        <taxon>50 kb inversion clade</taxon>
        <taxon>NPAAA clade</taxon>
        <taxon>indigoferoid/millettioid clade</taxon>
        <taxon>Phaseoleae</taxon>
        <taxon>Psophocarpus</taxon>
    </lineage>
</organism>
<reference evidence="3 4" key="1">
    <citation type="submission" date="2024-01" db="EMBL/GenBank/DDBJ databases">
        <title>The genomes of 5 underutilized Papilionoideae crops provide insights into root nodulation and disease resistanc.</title>
        <authorList>
            <person name="Jiang F."/>
        </authorList>
    </citation>
    <scope>NUCLEOTIDE SEQUENCE [LARGE SCALE GENOMIC DNA]</scope>
    <source>
        <strain evidence="3">DUOXIRENSHENG_FW03</strain>
        <tissue evidence="3">Leaves</tissue>
    </source>
</reference>
<feature type="coiled-coil region" evidence="1">
    <location>
        <begin position="444"/>
        <end position="482"/>
    </location>
</feature>
<comment type="caution">
    <text evidence="3">The sequence shown here is derived from an EMBL/GenBank/DDBJ whole genome shotgun (WGS) entry which is preliminary data.</text>
</comment>
<dbReference type="PANTHER" id="PTHR34121:SF5">
    <property type="entry name" value="CENTROSOMAL PROTEIN OF 135 KDA-LIKE PROTEIN"/>
    <property type="match status" value="1"/>
</dbReference>
<dbReference type="EMBL" id="JAYMYS010000005">
    <property type="protein sequence ID" value="KAK7393619.1"/>
    <property type="molecule type" value="Genomic_DNA"/>
</dbReference>
<dbReference type="PANTHER" id="PTHR34121">
    <property type="entry name" value="MYOSIN-11"/>
    <property type="match status" value="1"/>
</dbReference>
<name>A0AAN9SC96_PSOTE</name>
<keyword evidence="1" id="KW-0175">Coiled coil</keyword>
<evidence type="ECO:0000313" key="4">
    <source>
        <dbReference type="Proteomes" id="UP001386955"/>
    </source>
</evidence>
<dbReference type="Proteomes" id="UP001386955">
    <property type="component" value="Unassembled WGS sequence"/>
</dbReference>
<feature type="compositionally biased region" description="Polar residues" evidence="2">
    <location>
        <begin position="684"/>
        <end position="698"/>
    </location>
</feature>
<protein>
    <submittedName>
        <fullName evidence="3">Uncharacterized protein</fullName>
    </submittedName>
</protein>
<evidence type="ECO:0000256" key="2">
    <source>
        <dbReference type="SAM" id="MobiDB-lite"/>
    </source>
</evidence>
<proteinExistence type="predicted"/>
<accession>A0AAN9SC96</accession>
<feature type="region of interest" description="Disordered" evidence="2">
    <location>
        <begin position="679"/>
        <end position="720"/>
    </location>
</feature>
<evidence type="ECO:0000256" key="1">
    <source>
        <dbReference type="SAM" id="Coils"/>
    </source>
</evidence>
<evidence type="ECO:0000313" key="3">
    <source>
        <dbReference type="EMBL" id="KAK7393619.1"/>
    </source>
</evidence>
<sequence length="757" mass="86016">MKGKARRGNKNNGFTKNTKAKLKAEEANLMAMNLDLTSSSFLLSSCLTRATQTTITLTLHSSHFVFRHKNKDTYTCTLSFPVFIFLNHTDNVFIFILSRKRMSWVRSAVNKAVEGGQTNIRRAVRTYADSVVLHASNAVAGGARIIQDRIVSRNMQSFRHTVKRLEEVSISCRGIERVQLLRRWLVALKEVERLTATCTVTNAKDQDNQFLPEESPTPQPTLIYYVDPDAVGELRNFRDVFLTSQALEGITLSMILDAPNEEEVSLLSEIYGLCIKGGKEEHTVLLSSVQDLAKAFSGYEDEVLAKREELLQHVQNAISGLKVNADLMRIEVEACSLKEKIENMKEITQDGNIVKSPKETTAMEGLDEAMVKIQTCSKLEELLLKKKFFSHGDSQQLHAEKVDKLKVLIESLANSTTKAEIRISENRSQKEEALHFRVIKSNEVSQVEKELAVEIGELEKQKDDLEDKLKKVNTLLTSARIRLYNAKEEKEQFDEASNEIIAILKTKEDEMVRAIASYSTEANVVDTWIKFLESTWVFQTSHSKRKEEQVNAELERYGDHFVNLVVHLLYSYKENLGLSVTQIRILVENLRSSHGSAISSAVDNEGLKLLNPRKKLEEEYLDIESKFLATLNIVDTMKKQFNIQKEGIFRKDMDKVTELFDSLEKIKVEFESIERPKLELESPTAKSETPSYQITSRTPSPPSMANKHKQDGVVNSTLKTGRSQIEIELDKLSDDDSAEEISEWEFDALDKDRHPRS</sequence>
<dbReference type="AlphaFoldDB" id="A0AAN9SC96"/>
<gene>
    <name evidence="3" type="ORF">VNO78_22177</name>
</gene>
<keyword evidence="4" id="KW-1185">Reference proteome</keyword>